<dbReference type="InterPro" id="IPR000792">
    <property type="entry name" value="Tscrpt_reg_LuxR_C"/>
</dbReference>
<reference evidence="9 10" key="1">
    <citation type="submission" date="2019-06" db="EMBL/GenBank/DDBJ databases">
        <title>Description Trichococcus psychrophilus sp. nov., isolated from a cold spring, by genomic and phenotypic analyses.</title>
        <authorList>
            <person name="Zakharyuk A."/>
        </authorList>
    </citation>
    <scope>NUCLEOTIDE SEQUENCE [LARGE SCALE GENOMIC DNA]</scope>
    <source>
        <strain evidence="9 10">SKBG</strain>
    </source>
</reference>
<dbReference type="EMBL" id="VENO01000005">
    <property type="protein sequence ID" value="TNV68018.1"/>
    <property type="molecule type" value="Genomic_DNA"/>
</dbReference>
<evidence type="ECO:0000256" key="4">
    <source>
        <dbReference type="ARBA" id="ARBA00023125"/>
    </source>
</evidence>
<dbReference type="PRINTS" id="PR00038">
    <property type="entry name" value="HTHLUXR"/>
</dbReference>
<dbReference type="InterPro" id="IPR016032">
    <property type="entry name" value="Sig_transdc_resp-reg_C-effctor"/>
</dbReference>
<keyword evidence="4" id="KW-0238">DNA-binding</keyword>
<evidence type="ECO:0000256" key="3">
    <source>
        <dbReference type="ARBA" id="ARBA00023015"/>
    </source>
</evidence>
<dbReference type="SMART" id="SM00448">
    <property type="entry name" value="REC"/>
    <property type="match status" value="1"/>
</dbReference>
<dbReference type="InterPro" id="IPR011006">
    <property type="entry name" value="CheY-like_superfamily"/>
</dbReference>
<dbReference type="SUPFAM" id="SSF52172">
    <property type="entry name" value="CheY-like"/>
    <property type="match status" value="1"/>
</dbReference>
<evidence type="ECO:0000313" key="9">
    <source>
        <dbReference type="EMBL" id="TNV68018.1"/>
    </source>
</evidence>
<keyword evidence="10" id="KW-1185">Reference proteome</keyword>
<dbReference type="GO" id="GO:0000160">
    <property type="term" value="P:phosphorelay signal transduction system"/>
    <property type="evidence" value="ECO:0007669"/>
    <property type="project" value="UniProtKB-KW"/>
</dbReference>
<keyword evidence="2" id="KW-0902">Two-component regulatory system</keyword>
<evidence type="ECO:0000256" key="2">
    <source>
        <dbReference type="ARBA" id="ARBA00023012"/>
    </source>
</evidence>
<keyword evidence="5" id="KW-0804">Transcription</keyword>
<evidence type="ECO:0000256" key="1">
    <source>
        <dbReference type="ARBA" id="ARBA00022553"/>
    </source>
</evidence>
<name>A0A5C5E690_9LACT</name>
<dbReference type="Pfam" id="PF00072">
    <property type="entry name" value="Response_reg"/>
    <property type="match status" value="1"/>
</dbReference>
<dbReference type="Pfam" id="PF00196">
    <property type="entry name" value="GerE"/>
    <property type="match status" value="1"/>
</dbReference>
<dbReference type="RefSeq" id="WP_140187141.1">
    <property type="nucleotide sequence ID" value="NZ_VENO01000005.1"/>
</dbReference>
<dbReference type="InterPro" id="IPR036388">
    <property type="entry name" value="WH-like_DNA-bd_sf"/>
</dbReference>
<evidence type="ECO:0000313" key="10">
    <source>
        <dbReference type="Proteomes" id="UP000313395"/>
    </source>
</evidence>
<dbReference type="SUPFAM" id="SSF46894">
    <property type="entry name" value="C-terminal effector domain of the bipartite response regulators"/>
    <property type="match status" value="1"/>
</dbReference>
<gene>
    <name evidence="9" type="ORF">FHK04_12630</name>
</gene>
<evidence type="ECO:0000259" key="7">
    <source>
        <dbReference type="PROSITE" id="PS50043"/>
    </source>
</evidence>
<dbReference type="CDD" id="cd06170">
    <property type="entry name" value="LuxR_C_like"/>
    <property type="match status" value="1"/>
</dbReference>
<organism evidence="9 10">
    <name type="scientific">Trichococcus shcherbakoviae subsp. psychrophilus</name>
    <dbReference type="NCBI Taxonomy" id="2585775"/>
    <lineage>
        <taxon>Bacteria</taxon>
        <taxon>Bacillati</taxon>
        <taxon>Bacillota</taxon>
        <taxon>Bacilli</taxon>
        <taxon>Lactobacillales</taxon>
        <taxon>Carnobacteriaceae</taxon>
        <taxon>Trichococcus</taxon>
    </lineage>
</organism>
<dbReference type="SMART" id="SM00421">
    <property type="entry name" value="HTH_LUXR"/>
    <property type="match status" value="1"/>
</dbReference>
<proteinExistence type="predicted"/>
<evidence type="ECO:0000259" key="8">
    <source>
        <dbReference type="PROSITE" id="PS50110"/>
    </source>
</evidence>
<protein>
    <submittedName>
        <fullName evidence="9">Response regulator transcription factor</fullName>
    </submittedName>
</protein>
<dbReference type="PROSITE" id="PS50043">
    <property type="entry name" value="HTH_LUXR_2"/>
    <property type="match status" value="1"/>
</dbReference>
<dbReference type="Gene3D" id="1.10.10.10">
    <property type="entry name" value="Winged helix-like DNA-binding domain superfamily/Winged helix DNA-binding domain"/>
    <property type="match status" value="1"/>
</dbReference>
<keyword evidence="1 6" id="KW-0597">Phosphoprotein</keyword>
<dbReference type="CDD" id="cd17535">
    <property type="entry name" value="REC_NarL-like"/>
    <property type="match status" value="1"/>
</dbReference>
<comment type="caution">
    <text evidence="9">The sequence shown here is derived from an EMBL/GenBank/DDBJ whole genome shotgun (WGS) entry which is preliminary data.</text>
</comment>
<dbReference type="GO" id="GO:0003677">
    <property type="term" value="F:DNA binding"/>
    <property type="evidence" value="ECO:0007669"/>
    <property type="project" value="UniProtKB-KW"/>
</dbReference>
<feature type="modified residue" description="4-aspartylphosphate" evidence="6">
    <location>
        <position position="53"/>
    </location>
</feature>
<sequence length="200" mass="22821">MRILLIDDHHLIGRSLEISLKSYSEISDFFYLSDPEKALEVVDSYMPSIILMDIHMGEHNGLEIGSQILQNYPVKLVFLSGFSLIEYKERAFKIGAHGFFDKHIEADDLVDNLKIIQFENKKIFPEFKAKGRILLTDREKEILQLISQGVKQTAVASELGISERTVRNHMYSVSEKLQTSTVVESVIKAIELGIINVRLQ</sequence>
<dbReference type="Gene3D" id="3.40.50.2300">
    <property type="match status" value="1"/>
</dbReference>
<dbReference type="GO" id="GO:0006355">
    <property type="term" value="P:regulation of DNA-templated transcription"/>
    <property type="evidence" value="ECO:0007669"/>
    <property type="project" value="InterPro"/>
</dbReference>
<evidence type="ECO:0000256" key="5">
    <source>
        <dbReference type="ARBA" id="ARBA00023163"/>
    </source>
</evidence>
<dbReference type="InterPro" id="IPR058245">
    <property type="entry name" value="NreC/VraR/RcsB-like_REC"/>
</dbReference>
<dbReference type="InterPro" id="IPR001789">
    <property type="entry name" value="Sig_transdc_resp-reg_receiver"/>
</dbReference>
<dbReference type="Proteomes" id="UP000313395">
    <property type="component" value="Unassembled WGS sequence"/>
</dbReference>
<feature type="domain" description="HTH luxR-type" evidence="7">
    <location>
        <begin position="128"/>
        <end position="193"/>
    </location>
</feature>
<dbReference type="PANTHER" id="PTHR43214:SF24">
    <property type="entry name" value="TRANSCRIPTIONAL REGULATORY PROTEIN NARL-RELATED"/>
    <property type="match status" value="1"/>
</dbReference>
<keyword evidence="3" id="KW-0805">Transcription regulation</keyword>
<evidence type="ECO:0000256" key="6">
    <source>
        <dbReference type="PROSITE-ProRule" id="PRU00169"/>
    </source>
</evidence>
<dbReference type="PROSITE" id="PS50110">
    <property type="entry name" value="RESPONSE_REGULATORY"/>
    <property type="match status" value="1"/>
</dbReference>
<dbReference type="PANTHER" id="PTHR43214">
    <property type="entry name" value="TWO-COMPONENT RESPONSE REGULATOR"/>
    <property type="match status" value="1"/>
</dbReference>
<accession>A0A5C5E690</accession>
<feature type="domain" description="Response regulatory" evidence="8">
    <location>
        <begin position="2"/>
        <end position="117"/>
    </location>
</feature>
<dbReference type="InterPro" id="IPR039420">
    <property type="entry name" value="WalR-like"/>
</dbReference>
<dbReference type="AlphaFoldDB" id="A0A5C5E690"/>